<dbReference type="RefSeq" id="WP_310841374.1">
    <property type="nucleotide sequence ID" value="NZ_JAVLSJ010000014.1"/>
</dbReference>
<dbReference type="Proteomes" id="UP001246576">
    <property type="component" value="Unassembled WGS sequence"/>
</dbReference>
<name>A0ABU2ESJ4_9BURK</name>
<evidence type="ECO:0000313" key="1">
    <source>
        <dbReference type="EMBL" id="MDR9851149.1"/>
    </source>
</evidence>
<comment type="caution">
    <text evidence="1">The sequence shown here is derived from an EMBL/GenBank/DDBJ whole genome shotgun (WGS) entry which is preliminary data.</text>
</comment>
<reference evidence="1" key="1">
    <citation type="submission" date="2023-09" db="EMBL/GenBank/DDBJ databases">
        <title>Description of first Herbaspirillum huttiense subsp. nephrolepsisexaltata and Herbaspirillum huttiense subsp. lycopersicon.</title>
        <authorList>
            <person name="Poudel M."/>
            <person name="Sharma A."/>
            <person name="Goss E."/>
            <person name="Tapia J.H."/>
            <person name="Harmon C.M."/>
            <person name="Jones J.B."/>
        </authorList>
    </citation>
    <scope>NUCLEOTIDE SEQUENCE</scope>
    <source>
        <strain evidence="1">SE1</strain>
    </source>
</reference>
<protein>
    <submittedName>
        <fullName evidence="1">Uncharacterized protein</fullName>
    </submittedName>
</protein>
<accession>A0ABU2ESJ4</accession>
<proteinExistence type="predicted"/>
<gene>
    <name evidence="1" type="ORF">RI048_23190</name>
</gene>
<dbReference type="EMBL" id="JAVLSJ010000014">
    <property type="protein sequence ID" value="MDR9851149.1"/>
    <property type="molecule type" value="Genomic_DNA"/>
</dbReference>
<keyword evidence="2" id="KW-1185">Reference proteome</keyword>
<sequence>MGLELLAHKWKSQAGWNEYIIEHTGLDPIRSYVRYPKPKEAWSFSKRRIYDADFSSIRSDGQPSQMIYECDILATGTEDSSEFYFIVAFFGMEYAINLGGDSMDGYYKWLENHNQRSPLYTGNNDR</sequence>
<evidence type="ECO:0000313" key="2">
    <source>
        <dbReference type="Proteomes" id="UP001246576"/>
    </source>
</evidence>
<organism evidence="1 2">
    <name type="scientific">Herbaspirillum huttiense subsp. lycopersici</name>
    <dbReference type="NCBI Taxonomy" id="3074428"/>
    <lineage>
        <taxon>Bacteria</taxon>
        <taxon>Pseudomonadati</taxon>
        <taxon>Pseudomonadota</taxon>
        <taxon>Betaproteobacteria</taxon>
        <taxon>Burkholderiales</taxon>
        <taxon>Oxalobacteraceae</taxon>
        <taxon>Herbaspirillum</taxon>
    </lineage>
</organism>